<evidence type="ECO:0000313" key="1">
    <source>
        <dbReference type="EMBL" id="CCD43725.1"/>
    </source>
</evidence>
<dbReference type="Proteomes" id="UP000008177">
    <property type="component" value="Unplaced contigs"/>
</dbReference>
<gene>
    <name evidence="1" type="ORF">BofuT4_uP009730.1</name>
</gene>
<organism evidence="1 2">
    <name type="scientific">Botryotinia fuckeliana (strain T4)</name>
    <name type="common">Noble rot fungus</name>
    <name type="synonym">Botrytis cinerea</name>
    <dbReference type="NCBI Taxonomy" id="999810"/>
    <lineage>
        <taxon>Eukaryota</taxon>
        <taxon>Fungi</taxon>
        <taxon>Dikarya</taxon>
        <taxon>Ascomycota</taxon>
        <taxon>Pezizomycotina</taxon>
        <taxon>Leotiomycetes</taxon>
        <taxon>Helotiales</taxon>
        <taxon>Sclerotiniaceae</taxon>
        <taxon>Botrytis</taxon>
    </lineage>
</organism>
<accession>G2XT11</accession>
<protein>
    <submittedName>
        <fullName evidence="1">Uncharacterized protein</fullName>
    </submittedName>
</protein>
<dbReference type="EMBL" id="FQ790265">
    <property type="protein sequence ID" value="CCD43725.1"/>
    <property type="molecule type" value="Genomic_DNA"/>
</dbReference>
<evidence type="ECO:0000313" key="2">
    <source>
        <dbReference type="Proteomes" id="UP000008177"/>
    </source>
</evidence>
<dbReference type="AlphaFoldDB" id="G2XT11"/>
<dbReference type="HOGENOM" id="CLU_2527166_0_0_1"/>
<dbReference type="InParanoid" id="G2XT11"/>
<reference evidence="2" key="1">
    <citation type="journal article" date="2011" name="PLoS Genet.">
        <title>Genomic analysis of the necrotrophic fungal pathogens Sclerotinia sclerotiorum and Botrytis cinerea.</title>
        <authorList>
            <person name="Amselem J."/>
            <person name="Cuomo C.A."/>
            <person name="van Kan J.A."/>
            <person name="Viaud M."/>
            <person name="Benito E.P."/>
            <person name="Couloux A."/>
            <person name="Coutinho P.M."/>
            <person name="de Vries R.P."/>
            <person name="Dyer P.S."/>
            <person name="Fillinger S."/>
            <person name="Fournier E."/>
            <person name="Gout L."/>
            <person name="Hahn M."/>
            <person name="Kohn L."/>
            <person name="Lapalu N."/>
            <person name="Plummer K.M."/>
            <person name="Pradier J.M."/>
            <person name="Quevillon E."/>
            <person name="Sharon A."/>
            <person name="Simon A."/>
            <person name="ten Have A."/>
            <person name="Tudzynski B."/>
            <person name="Tudzynski P."/>
            <person name="Wincker P."/>
            <person name="Andrew M."/>
            <person name="Anthouard V."/>
            <person name="Beever R.E."/>
            <person name="Beffa R."/>
            <person name="Benoit I."/>
            <person name="Bouzid O."/>
            <person name="Brault B."/>
            <person name="Chen Z."/>
            <person name="Choquer M."/>
            <person name="Collemare J."/>
            <person name="Cotton P."/>
            <person name="Danchin E.G."/>
            <person name="Da Silva C."/>
            <person name="Gautier A."/>
            <person name="Giraud C."/>
            <person name="Giraud T."/>
            <person name="Gonzalez C."/>
            <person name="Grossetete S."/>
            <person name="Guldener U."/>
            <person name="Henrissat B."/>
            <person name="Howlett B.J."/>
            <person name="Kodira C."/>
            <person name="Kretschmer M."/>
            <person name="Lappartient A."/>
            <person name="Leroch M."/>
            <person name="Levis C."/>
            <person name="Mauceli E."/>
            <person name="Neuveglise C."/>
            <person name="Oeser B."/>
            <person name="Pearson M."/>
            <person name="Poulain J."/>
            <person name="Poussereau N."/>
            <person name="Quesneville H."/>
            <person name="Rascle C."/>
            <person name="Schumacher J."/>
            <person name="Segurens B."/>
            <person name="Sexton A."/>
            <person name="Silva E."/>
            <person name="Sirven C."/>
            <person name="Soanes D.M."/>
            <person name="Talbot N.J."/>
            <person name="Templeton M."/>
            <person name="Yandava C."/>
            <person name="Yarden O."/>
            <person name="Zeng Q."/>
            <person name="Rollins J.A."/>
            <person name="Lebrun M.H."/>
            <person name="Dickman M."/>
        </authorList>
    </citation>
    <scope>NUCLEOTIDE SEQUENCE [LARGE SCALE GENOMIC DNA]</scope>
    <source>
        <strain evidence="2">T4</strain>
    </source>
</reference>
<proteinExistence type="predicted"/>
<name>G2XT11_BOTF4</name>
<sequence length="84" mass="9575">MKTLWQIQSKRNDLSDRKACESYSGRHGDHKLISSATMHVIPFTRPEEARSKQVKSATRQNKLYSSLFTGGPSDLQFQVSDDVF</sequence>